<keyword evidence="7" id="KW-1185">Reference proteome</keyword>
<dbReference type="Pfam" id="PF00400">
    <property type="entry name" value="WD40"/>
    <property type="match status" value="1"/>
</dbReference>
<organism evidence="6 7">
    <name type="scientific">Coniochaeta pulveracea</name>
    <dbReference type="NCBI Taxonomy" id="177199"/>
    <lineage>
        <taxon>Eukaryota</taxon>
        <taxon>Fungi</taxon>
        <taxon>Dikarya</taxon>
        <taxon>Ascomycota</taxon>
        <taxon>Pezizomycotina</taxon>
        <taxon>Sordariomycetes</taxon>
        <taxon>Sordariomycetidae</taxon>
        <taxon>Coniochaetales</taxon>
        <taxon>Coniochaetaceae</taxon>
        <taxon>Coniochaeta</taxon>
    </lineage>
</organism>
<gene>
    <name evidence="6" type="ORF">DL546_005438</name>
</gene>
<dbReference type="OrthoDB" id="19944at2759"/>
<dbReference type="SUPFAM" id="SSF50978">
    <property type="entry name" value="WD40 repeat-like"/>
    <property type="match status" value="1"/>
</dbReference>
<dbReference type="STRING" id="177199.A0A420Y9G7"/>
<dbReference type="InterPro" id="IPR015943">
    <property type="entry name" value="WD40/YVTN_repeat-like_dom_sf"/>
</dbReference>
<protein>
    <recommendedName>
        <fullName evidence="5">Lethal giant larvae (Lgl)-like C-terminal domain-containing protein</fullName>
    </recommendedName>
</protein>
<feature type="region of interest" description="Disordered" evidence="4">
    <location>
        <begin position="544"/>
        <end position="565"/>
    </location>
</feature>
<dbReference type="PANTHER" id="PTHR10241:SF25">
    <property type="entry name" value="TOMOSYN, ISOFORM C"/>
    <property type="match status" value="1"/>
</dbReference>
<comment type="similarity">
    <text evidence="1">Belongs to the WD repeat L(2)GL family.</text>
</comment>
<dbReference type="InterPro" id="IPR036322">
    <property type="entry name" value="WD40_repeat_dom_sf"/>
</dbReference>
<comment type="caution">
    <text evidence="6">The sequence shown here is derived from an EMBL/GenBank/DDBJ whole genome shotgun (WGS) entry which is preliminary data.</text>
</comment>
<dbReference type="GO" id="GO:0006887">
    <property type="term" value="P:exocytosis"/>
    <property type="evidence" value="ECO:0007669"/>
    <property type="project" value="UniProtKB-KW"/>
</dbReference>
<dbReference type="GO" id="GO:0005886">
    <property type="term" value="C:plasma membrane"/>
    <property type="evidence" value="ECO:0007669"/>
    <property type="project" value="TreeGrafter"/>
</dbReference>
<dbReference type="GO" id="GO:0045159">
    <property type="term" value="F:myosin II binding"/>
    <property type="evidence" value="ECO:0007669"/>
    <property type="project" value="TreeGrafter"/>
</dbReference>
<dbReference type="GO" id="GO:0005737">
    <property type="term" value="C:cytoplasm"/>
    <property type="evidence" value="ECO:0007669"/>
    <property type="project" value="TreeGrafter"/>
</dbReference>
<keyword evidence="2" id="KW-0268">Exocytosis</keyword>
<dbReference type="GO" id="GO:0006893">
    <property type="term" value="P:Golgi to plasma membrane transport"/>
    <property type="evidence" value="ECO:0007669"/>
    <property type="project" value="TreeGrafter"/>
</dbReference>
<dbReference type="Pfam" id="PF08596">
    <property type="entry name" value="Lgl_C"/>
    <property type="match status" value="1"/>
</dbReference>
<dbReference type="InterPro" id="IPR013905">
    <property type="entry name" value="Lgl_C_dom"/>
</dbReference>
<dbReference type="EMBL" id="QVQW01000030">
    <property type="protein sequence ID" value="RKU44503.1"/>
    <property type="molecule type" value="Genomic_DNA"/>
</dbReference>
<dbReference type="Proteomes" id="UP000275385">
    <property type="component" value="Unassembled WGS sequence"/>
</dbReference>
<evidence type="ECO:0000313" key="7">
    <source>
        <dbReference type="Proteomes" id="UP000275385"/>
    </source>
</evidence>
<evidence type="ECO:0000259" key="5">
    <source>
        <dbReference type="Pfam" id="PF08596"/>
    </source>
</evidence>
<dbReference type="PROSITE" id="PS50082">
    <property type="entry name" value="WD_REPEATS_2"/>
    <property type="match status" value="1"/>
</dbReference>
<proteinExistence type="inferred from homology"/>
<name>A0A420Y9G7_9PEZI</name>
<evidence type="ECO:0000313" key="6">
    <source>
        <dbReference type="EMBL" id="RKU44503.1"/>
    </source>
</evidence>
<sequence length="983" mass="106310">MASFLRGKQVGVQNDLSAGIRPDSFCPDEQARYGINSQISCVAYEPVQSLLAVGTNQSKFGPGRIYIFGIGRVQKFINPPSPRSISQLQWVANRLISLDNRGEVTVWNPDTAERIAGFVAGHGAVKLLTDPLLDWAFVGMNTGDIATYDLDRERISPFRIGNLWRKKDPMARAVTLVDMQLHPKDIGQLLIAYSHGAVIYSFKQAKPIGFFEYVVPPGAPGGNSEGMGMERKPRLSHAAWHPSGTFIMTAHDDGSLVFWDPKDGRVVMARSLSKTRVDQPNTQPGTPSLTEPFRKIAWCCKANPDDTGLLIAGGHSTDAPTKGLTFIELGPTPIYTTSSWEVLTNHFQGKRQNMLQGPDGVDVVDFCLIPRQSPHFAGSQDPIAVLATLGSGELITMSFPSGFPISPTNQLHPSLTLVHPFITKFAVSTLDRERWLTMSETRDRGALLLKGGAEATKPRRRFEGRNIIQVAHADATIRLWDVGHADVMENPTQLQLDIARALNRYENVEVTALNLADVTGEFAAGTRTGELVIYRQGINKYYGRDQAQQSDPNPGGLTDISSRSEPSLKSGLMPFVLYEMSQGPITAVTVSNVGFVAAGSENGFISIIDLRGPAVIYQGSVTELEKQEKRSSFFKSHSHSTSSSATKEWATAIEFGVMTLDDDKYSSIACFVGTSQGRVATFKILPAGQGYTVKPAGVTHGSGKVISINPIVADTGAPAALTGPVVAGLREGKNINGILVVVTTSEIRLLKPATQKGVSKSFDDTLCDAARVTNYELRGHAVVGVFGTTTRAFSVPGLKEIAKAKLPQLDPTRTPFSVVTTTGEIFGWTGPSEFAILPVWGGSGRPLENSRDILINPDLSTPPRPTISSLQWVSGVQYVSPTDLDLLIGGPDRPPSKRMIAAAAAEQRLARGAGGSSRAGTSQEGWGDYLTRQLNERTEKLNLMGDSMNNLEDQSAGWAEDVSSYISKQKRNILLGGITGKFF</sequence>
<feature type="repeat" description="WD" evidence="3">
    <location>
        <begin position="239"/>
        <end position="269"/>
    </location>
</feature>
<dbReference type="GO" id="GO:0005096">
    <property type="term" value="F:GTPase activator activity"/>
    <property type="evidence" value="ECO:0007669"/>
    <property type="project" value="TreeGrafter"/>
</dbReference>
<feature type="domain" description="Lethal giant larvae (Lgl)-like C-terminal" evidence="5">
    <location>
        <begin position="507"/>
        <end position="897"/>
    </location>
</feature>
<reference evidence="6 7" key="1">
    <citation type="submission" date="2018-08" db="EMBL/GenBank/DDBJ databases">
        <title>Draft genome of the lignicolous fungus Coniochaeta pulveracea.</title>
        <authorList>
            <person name="Borstlap C.J."/>
            <person name="De Witt R.N."/>
            <person name="Botha A."/>
            <person name="Volschenk H."/>
        </authorList>
    </citation>
    <scope>NUCLEOTIDE SEQUENCE [LARGE SCALE GENOMIC DNA]</scope>
    <source>
        <strain evidence="6 7">CAB683</strain>
    </source>
</reference>
<evidence type="ECO:0000256" key="3">
    <source>
        <dbReference type="PROSITE-ProRule" id="PRU00221"/>
    </source>
</evidence>
<dbReference type="SMART" id="SM00320">
    <property type="entry name" value="WD40"/>
    <property type="match status" value="2"/>
</dbReference>
<dbReference type="GO" id="GO:0019905">
    <property type="term" value="F:syntaxin binding"/>
    <property type="evidence" value="ECO:0007669"/>
    <property type="project" value="TreeGrafter"/>
</dbReference>
<dbReference type="AlphaFoldDB" id="A0A420Y9G7"/>
<keyword evidence="3" id="KW-0853">WD repeat</keyword>
<evidence type="ECO:0000256" key="1">
    <source>
        <dbReference type="ARBA" id="ARBA00008070"/>
    </source>
</evidence>
<dbReference type="Gene3D" id="2.130.10.10">
    <property type="entry name" value="YVTN repeat-like/Quinoprotein amine dehydrogenase"/>
    <property type="match status" value="2"/>
</dbReference>
<dbReference type="InterPro" id="IPR001680">
    <property type="entry name" value="WD40_rpt"/>
</dbReference>
<dbReference type="PANTHER" id="PTHR10241">
    <property type="entry name" value="LETHAL 2 GIANT LARVAE PROTEIN"/>
    <property type="match status" value="1"/>
</dbReference>
<accession>A0A420Y9G7</accession>
<evidence type="ECO:0000256" key="4">
    <source>
        <dbReference type="SAM" id="MobiDB-lite"/>
    </source>
</evidence>
<evidence type="ECO:0000256" key="2">
    <source>
        <dbReference type="ARBA" id="ARBA00022483"/>
    </source>
</evidence>